<dbReference type="Proteomes" id="UP000319160">
    <property type="component" value="Unassembled WGS sequence"/>
</dbReference>
<sequence>MLIKFSPPMTCLDVVIDHRIRRLCRPTWPPGKLPEPSTHLSILQRYGYKRGRRSDEINITSQLAGPATTGGILVTLQQPRGDHPFEDGIEAVIHDCDTFSALNELFLAASCGTLNVKDHVSLVDLLPFTPQRADTVSSRVLRHTFEASRLAICAKMPDVVLCAGRVWLPCDGRNLKTGSEAQQRLDLKGDLCKLEAAGIGRPDPYDAVGLQGNNGELVVMSKVNGFHPACAMTWHPEHTSLRQLLLLNVVKTCGLYRGDWREDRWMDILREECFKLTDNEQSTSKSPTKRRICTVPRRTRHLHDYAPVYSTIQEDFLNSVARIEALQEKDARDIYNTLLASKLSYKCNDASVVLRKVWYLCRRDWPETCDTLNRQCVNDIALDIRRLLEGFVNKPLQLRNPRLQNIFQAWMADLSICVVSHDSIIDFEMLANVFLQMASSIEEMLGDLLGPTLIIIDD</sequence>
<protein>
    <submittedName>
        <fullName evidence="1">Uncharacterized protein</fullName>
    </submittedName>
</protein>
<dbReference type="AlphaFoldDB" id="A0A553IED3"/>
<organism evidence="1 2">
    <name type="scientific">Xylaria flabelliformis</name>
    <dbReference type="NCBI Taxonomy" id="2512241"/>
    <lineage>
        <taxon>Eukaryota</taxon>
        <taxon>Fungi</taxon>
        <taxon>Dikarya</taxon>
        <taxon>Ascomycota</taxon>
        <taxon>Pezizomycotina</taxon>
        <taxon>Sordariomycetes</taxon>
        <taxon>Xylariomycetidae</taxon>
        <taxon>Xylariales</taxon>
        <taxon>Xylariaceae</taxon>
        <taxon>Xylaria</taxon>
    </lineage>
</organism>
<keyword evidence="2" id="KW-1185">Reference proteome</keyword>
<dbReference type="EMBL" id="VFLP01000002">
    <property type="protein sequence ID" value="TRX98581.1"/>
    <property type="molecule type" value="Genomic_DNA"/>
</dbReference>
<dbReference type="OrthoDB" id="4656735at2759"/>
<comment type="caution">
    <text evidence="1">The sequence shown here is derived from an EMBL/GenBank/DDBJ whole genome shotgun (WGS) entry which is preliminary data.</text>
</comment>
<evidence type="ECO:0000313" key="2">
    <source>
        <dbReference type="Proteomes" id="UP000319160"/>
    </source>
</evidence>
<name>A0A553IED3_9PEZI</name>
<evidence type="ECO:0000313" key="1">
    <source>
        <dbReference type="EMBL" id="TRX98581.1"/>
    </source>
</evidence>
<proteinExistence type="predicted"/>
<reference evidence="2" key="1">
    <citation type="submission" date="2019-06" db="EMBL/GenBank/DDBJ databases">
        <title>Draft genome sequence of the griseofulvin-producing fungus Xylaria cubensis strain G536.</title>
        <authorList>
            <person name="Mead M.E."/>
            <person name="Raja H.A."/>
            <person name="Steenwyk J.L."/>
            <person name="Knowles S.L."/>
            <person name="Oberlies N.H."/>
            <person name="Rokas A."/>
        </authorList>
    </citation>
    <scope>NUCLEOTIDE SEQUENCE [LARGE SCALE GENOMIC DNA]</scope>
    <source>
        <strain evidence="2">G536</strain>
    </source>
</reference>
<accession>A0A553IED3</accession>
<gene>
    <name evidence="1" type="ORF">FHL15_000655</name>
</gene>